<keyword evidence="1" id="KW-0472">Membrane</keyword>
<dbReference type="EMBL" id="JASBNA010000038">
    <property type="protein sequence ID" value="KAK7681930.1"/>
    <property type="molecule type" value="Genomic_DNA"/>
</dbReference>
<keyword evidence="3" id="KW-1185">Reference proteome</keyword>
<feature type="transmembrane region" description="Helical" evidence="1">
    <location>
        <begin position="86"/>
        <end position="105"/>
    </location>
</feature>
<keyword evidence="1" id="KW-0812">Transmembrane</keyword>
<reference evidence="2 3" key="1">
    <citation type="submission" date="2022-09" db="EMBL/GenBank/DDBJ databases">
        <authorList>
            <person name="Palmer J.M."/>
        </authorList>
    </citation>
    <scope>NUCLEOTIDE SEQUENCE [LARGE SCALE GENOMIC DNA]</scope>
    <source>
        <strain evidence="2 3">DSM 7382</strain>
    </source>
</reference>
<sequence>MYDASQLEALREVLLQRYLTHGIATIFVYDLLHGIPDDVHILSSQFIKSPYIIYVSSRIIVTALAILALTSSAIPLDSCFQATMNLIASWLVAIVLPCNSWVFFLRVHAIHRNSRTAVITFTALWAAIFTSFTGPFSYVYTVTRQNDGSCITVFHFNRLLGGIPVVALIVFDTATIIGISLRITSYNPVQSWRERLKVLVHGNEMGRIQRLFLRSGQIYYLATNGVHILLFSMLLSSTVSTALLGALFLFSVVFQNIMACRVFRLLKLELTQDDPSFFTPVIFHNDEQSSLSVASPPSSYATEVESLT</sequence>
<accession>A0AAW0FKH7</accession>
<feature type="transmembrane region" description="Helical" evidence="1">
    <location>
        <begin position="159"/>
        <end position="183"/>
    </location>
</feature>
<comment type="caution">
    <text evidence="2">The sequence shown here is derived from an EMBL/GenBank/DDBJ whole genome shotgun (WGS) entry which is preliminary data.</text>
</comment>
<protein>
    <submittedName>
        <fullName evidence="2">Uncharacterized protein</fullName>
    </submittedName>
</protein>
<feature type="transmembrane region" description="Helical" evidence="1">
    <location>
        <begin position="117"/>
        <end position="139"/>
    </location>
</feature>
<name>A0AAW0FKH7_9APHY</name>
<dbReference type="AlphaFoldDB" id="A0AAW0FKH7"/>
<evidence type="ECO:0000256" key="1">
    <source>
        <dbReference type="SAM" id="Phobius"/>
    </source>
</evidence>
<evidence type="ECO:0000313" key="3">
    <source>
        <dbReference type="Proteomes" id="UP001385951"/>
    </source>
</evidence>
<evidence type="ECO:0000313" key="2">
    <source>
        <dbReference type="EMBL" id="KAK7681930.1"/>
    </source>
</evidence>
<gene>
    <name evidence="2" type="ORF">QCA50_014892</name>
</gene>
<feature type="transmembrane region" description="Helical" evidence="1">
    <location>
        <begin position="51"/>
        <end position="74"/>
    </location>
</feature>
<organism evidence="2 3">
    <name type="scientific">Cerrena zonata</name>
    <dbReference type="NCBI Taxonomy" id="2478898"/>
    <lineage>
        <taxon>Eukaryota</taxon>
        <taxon>Fungi</taxon>
        <taxon>Dikarya</taxon>
        <taxon>Basidiomycota</taxon>
        <taxon>Agaricomycotina</taxon>
        <taxon>Agaricomycetes</taxon>
        <taxon>Polyporales</taxon>
        <taxon>Cerrenaceae</taxon>
        <taxon>Cerrena</taxon>
    </lineage>
</organism>
<keyword evidence="1" id="KW-1133">Transmembrane helix</keyword>
<proteinExistence type="predicted"/>
<dbReference type="Proteomes" id="UP001385951">
    <property type="component" value="Unassembled WGS sequence"/>
</dbReference>